<dbReference type="Gene3D" id="3.40.50.1110">
    <property type="entry name" value="SGNH hydrolase"/>
    <property type="match status" value="1"/>
</dbReference>
<dbReference type="KEGG" id="lpaa:BHS01_01855"/>
<name>A0A7L4WB01_9LACT</name>
<dbReference type="PANTHER" id="PTHR43784">
    <property type="entry name" value="GDSL-LIKE LIPASE/ACYLHYDROLASE, PUTATIVE (AFU_ORTHOLOGUE AFUA_2G00820)-RELATED"/>
    <property type="match status" value="1"/>
</dbReference>
<dbReference type="SUPFAM" id="SSF52266">
    <property type="entry name" value="SGNH hydrolase"/>
    <property type="match status" value="1"/>
</dbReference>
<evidence type="ECO:0000313" key="2">
    <source>
        <dbReference type="EMBL" id="QDJ27387.1"/>
    </source>
</evidence>
<dbReference type="InterPro" id="IPR013830">
    <property type="entry name" value="SGNH_hydro"/>
</dbReference>
<evidence type="ECO:0000259" key="1">
    <source>
        <dbReference type="Pfam" id="PF13472"/>
    </source>
</evidence>
<evidence type="ECO:0000313" key="3">
    <source>
        <dbReference type="Proteomes" id="UP000516280"/>
    </source>
</evidence>
<sequence>MNKMRQDMSSSHCNWLTTWSQSQKGLGLFPINDNGHTVAYQIPIQNSGDRIRLSLGNYYGESAFEVAAITVSDKADRDFKQVTVGGERSFVLETNQTRKTDELEFAVTPGSKLYVRIYYPEQSEDKRAVSGSIFGLDPKRFESGDCSQDNTLSIDKTYVDEFVADPYAVKFSQEFDQFKQRYTLTIQGVDVRTKDAGHTIVAFGDSITEQNHWVGPLQEQIARTSNHRSSVVNAGISGNRLLKQIANLPRRAQYFGLSGVDRFEHDVFEVNTNVSTVIVSLGVNDIHQPGTDDFFSIDELPTFKEMVDGFEKLISIAHQHNSRIILATISPFIGYAKDAKNSEKELLRQALNEWIRHNSLIDDCYDFDNILADTETKSRLNEIYDSGDKLHPSATGGKALLHLIDSHELIA</sequence>
<dbReference type="Pfam" id="PF13472">
    <property type="entry name" value="Lipase_GDSL_2"/>
    <property type="match status" value="1"/>
</dbReference>
<dbReference type="InterPro" id="IPR036514">
    <property type="entry name" value="SGNH_hydro_sf"/>
</dbReference>
<dbReference type="InterPro" id="IPR053140">
    <property type="entry name" value="GDSL_Rv0518-like"/>
</dbReference>
<organism evidence="2 3">
    <name type="scientific">Pseudolactococcus paracarnosus</name>
    <dbReference type="NCBI Taxonomy" id="2749962"/>
    <lineage>
        <taxon>Bacteria</taxon>
        <taxon>Bacillati</taxon>
        <taxon>Bacillota</taxon>
        <taxon>Bacilli</taxon>
        <taxon>Lactobacillales</taxon>
        <taxon>Streptococcaceae</taxon>
        <taxon>Pseudolactococcus</taxon>
    </lineage>
</organism>
<dbReference type="RefSeq" id="WP_109835120.1">
    <property type="nucleotide sequence ID" value="NZ_CP017195.1"/>
</dbReference>
<feature type="domain" description="SGNH hydrolase-type esterase" evidence="1">
    <location>
        <begin position="202"/>
        <end position="396"/>
    </location>
</feature>
<dbReference type="PANTHER" id="PTHR43784:SF2">
    <property type="entry name" value="GDSL-LIKE LIPASE_ACYLHYDROLASE, PUTATIVE (AFU_ORTHOLOGUE AFUA_2G00820)-RELATED"/>
    <property type="match status" value="1"/>
</dbReference>
<gene>
    <name evidence="2" type="ORF">BHS01_01855</name>
</gene>
<dbReference type="AlphaFoldDB" id="A0A7L4WB01"/>
<accession>A0A7L4WB01</accession>
<reference evidence="2 3" key="1">
    <citation type="submission" date="2016-09" db="EMBL/GenBank/DDBJ databases">
        <title>Lactic acid bacteria from MAP meat Genome sequencing and assembly.</title>
        <authorList>
            <person name="Behr J."/>
            <person name="Hilgarth M."/>
            <person name="Vogel R.F."/>
        </authorList>
    </citation>
    <scope>NUCLEOTIDE SEQUENCE [LARGE SCALE GENOMIC DNA]</scope>
    <source>
        <strain evidence="2 3">TMW21615</strain>
    </source>
</reference>
<dbReference type="EMBL" id="CP017195">
    <property type="protein sequence ID" value="QDJ27387.1"/>
    <property type="molecule type" value="Genomic_DNA"/>
</dbReference>
<proteinExistence type="predicted"/>
<dbReference type="Proteomes" id="UP000516280">
    <property type="component" value="Chromosome"/>
</dbReference>
<protein>
    <recommendedName>
        <fullName evidence="1">SGNH hydrolase-type esterase domain-containing protein</fullName>
    </recommendedName>
</protein>